<sequence length="220" mass="23560">MNHPAASDDDRDFARVLRQSFAPLPRPDGDSRRLYQIGFEAGRASAIDASPVKDSHRPVIRRIAVAASWLAVAVGAFAAGQWRGSADVVRGVPTTQNAQITRPANAPDGSSRPGHQVVSAETVRDTVDRPSSAASNQGWMFSESIRLASTMQTSHSRLNLSRLDDPQAMLAPRGAVSSRGVRFTSSGQIPHSKSVNRPAANLRVVDGLTRLLDFAGRTAD</sequence>
<dbReference type="AlphaFoldDB" id="A0A5C6FUH7"/>
<accession>A0A5C6FUH7</accession>
<dbReference type="Proteomes" id="UP000316476">
    <property type="component" value="Unassembled WGS sequence"/>
</dbReference>
<dbReference type="EMBL" id="SJPZ01000001">
    <property type="protein sequence ID" value="TWU65140.1"/>
    <property type="molecule type" value="Genomic_DNA"/>
</dbReference>
<dbReference type="OrthoDB" id="9884628at2"/>
<protein>
    <submittedName>
        <fullName evidence="2">Uncharacterized protein</fullName>
    </submittedName>
</protein>
<feature type="region of interest" description="Disordered" evidence="1">
    <location>
        <begin position="95"/>
        <end position="135"/>
    </location>
</feature>
<comment type="caution">
    <text evidence="2">The sequence shown here is derived from an EMBL/GenBank/DDBJ whole genome shotgun (WGS) entry which is preliminary data.</text>
</comment>
<proteinExistence type="predicted"/>
<reference evidence="2 3" key="1">
    <citation type="submission" date="2019-02" db="EMBL/GenBank/DDBJ databases">
        <title>Deep-cultivation of Planctomycetes and their phenomic and genomic characterization uncovers novel biology.</title>
        <authorList>
            <person name="Wiegand S."/>
            <person name="Jogler M."/>
            <person name="Boedeker C."/>
            <person name="Pinto D."/>
            <person name="Vollmers J."/>
            <person name="Rivas-Marin E."/>
            <person name="Kohn T."/>
            <person name="Peeters S.H."/>
            <person name="Heuer A."/>
            <person name="Rast P."/>
            <person name="Oberbeckmann S."/>
            <person name="Bunk B."/>
            <person name="Jeske O."/>
            <person name="Meyerdierks A."/>
            <person name="Storesund J.E."/>
            <person name="Kallscheuer N."/>
            <person name="Luecker S."/>
            <person name="Lage O.M."/>
            <person name="Pohl T."/>
            <person name="Merkel B.J."/>
            <person name="Hornburger P."/>
            <person name="Mueller R.-W."/>
            <person name="Bruemmer F."/>
            <person name="Labrenz M."/>
            <person name="Spormann A.M."/>
            <person name="Op Den Camp H."/>
            <person name="Overmann J."/>
            <person name="Amann R."/>
            <person name="Jetten M.S.M."/>
            <person name="Mascher T."/>
            <person name="Medema M.H."/>
            <person name="Devos D.P."/>
            <person name="Kaster A.-K."/>
            <person name="Ovreas L."/>
            <person name="Rohde M."/>
            <person name="Galperin M.Y."/>
            <person name="Jogler C."/>
        </authorList>
    </citation>
    <scope>NUCLEOTIDE SEQUENCE [LARGE SCALE GENOMIC DNA]</scope>
    <source>
        <strain evidence="2 3">V7</strain>
    </source>
</reference>
<evidence type="ECO:0000313" key="3">
    <source>
        <dbReference type="Proteomes" id="UP000316476"/>
    </source>
</evidence>
<evidence type="ECO:0000313" key="2">
    <source>
        <dbReference type="EMBL" id="TWU65140.1"/>
    </source>
</evidence>
<dbReference type="RefSeq" id="WP_146410802.1">
    <property type="nucleotide sequence ID" value="NZ_SJPZ01000001.1"/>
</dbReference>
<name>A0A5C6FUH7_9PLAN</name>
<gene>
    <name evidence="2" type="ORF">V7x_06860</name>
</gene>
<organism evidence="2 3">
    <name type="scientific">Crateriforma conspicua</name>
    <dbReference type="NCBI Taxonomy" id="2527996"/>
    <lineage>
        <taxon>Bacteria</taxon>
        <taxon>Pseudomonadati</taxon>
        <taxon>Planctomycetota</taxon>
        <taxon>Planctomycetia</taxon>
        <taxon>Planctomycetales</taxon>
        <taxon>Planctomycetaceae</taxon>
        <taxon>Crateriforma</taxon>
    </lineage>
</organism>
<evidence type="ECO:0000256" key="1">
    <source>
        <dbReference type="SAM" id="MobiDB-lite"/>
    </source>
</evidence>